<evidence type="ECO:0000256" key="9">
    <source>
        <dbReference type="RuleBase" id="RU369079"/>
    </source>
</evidence>
<reference evidence="11 12" key="1">
    <citation type="submission" date="2019-03" db="EMBL/GenBank/DDBJ databases">
        <title>Genomic Encyclopedia of Type Strains, Phase IV (KMG-IV): sequencing the most valuable type-strain genomes for metagenomic binning, comparative biology and taxonomic classification.</title>
        <authorList>
            <person name="Goeker M."/>
        </authorList>
    </citation>
    <scope>NUCLEOTIDE SEQUENCE [LARGE SCALE GENOMIC DNA]</scope>
    <source>
        <strain evidence="11 12">DSM 19345</strain>
    </source>
</reference>
<keyword evidence="2 9" id="KW-0813">Transport</keyword>
<feature type="transmembrane region" description="Helical" evidence="9">
    <location>
        <begin position="95"/>
        <end position="115"/>
    </location>
</feature>
<keyword evidence="12" id="KW-1185">Reference proteome</keyword>
<comment type="caution">
    <text evidence="11">The sequence shown here is derived from an EMBL/GenBank/DDBJ whole genome shotgun (WGS) entry which is preliminary data.</text>
</comment>
<gene>
    <name evidence="11" type="ORF">EDC22_106127</name>
</gene>
<organism evidence="11 12">
    <name type="scientific">Tepidamorphus gemmatus</name>
    <dbReference type="NCBI Taxonomy" id="747076"/>
    <lineage>
        <taxon>Bacteria</taxon>
        <taxon>Pseudomonadati</taxon>
        <taxon>Pseudomonadota</taxon>
        <taxon>Alphaproteobacteria</taxon>
        <taxon>Hyphomicrobiales</taxon>
        <taxon>Tepidamorphaceae</taxon>
        <taxon>Tepidamorphus</taxon>
    </lineage>
</organism>
<dbReference type="GO" id="GO:0022857">
    <property type="term" value="F:transmembrane transporter activity"/>
    <property type="evidence" value="ECO:0007669"/>
    <property type="project" value="UniProtKB-UniRule"/>
</dbReference>
<evidence type="ECO:0000259" key="10">
    <source>
        <dbReference type="Pfam" id="PF04290"/>
    </source>
</evidence>
<evidence type="ECO:0000256" key="7">
    <source>
        <dbReference type="ARBA" id="ARBA00023136"/>
    </source>
</evidence>
<feature type="transmembrane region" description="Helical" evidence="9">
    <location>
        <begin position="21"/>
        <end position="41"/>
    </location>
</feature>
<dbReference type="GO" id="GO:0015740">
    <property type="term" value="P:C4-dicarboxylate transport"/>
    <property type="evidence" value="ECO:0007669"/>
    <property type="project" value="TreeGrafter"/>
</dbReference>
<dbReference type="OrthoDB" id="8449485at2"/>
<comment type="function">
    <text evidence="9">Part of the tripartite ATP-independent periplasmic (TRAP) transport system.</text>
</comment>
<keyword evidence="3" id="KW-1003">Cell membrane</keyword>
<evidence type="ECO:0000256" key="3">
    <source>
        <dbReference type="ARBA" id="ARBA00022475"/>
    </source>
</evidence>
<feature type="domain" description="Tripartite ATP-independent periplasmic transporters DctQ component" evidence="10">
    <location>
        <begin position="32"/>
        <end position="158"/>
    </location>
</feature>
<evidence type="ECO:0000256" key="4">
    <source>
        <dbReference type="ARBA" id="ARBA00022519"/>
    </source>
</evidence>
<dbReference type="AlphaFoldDB" id="A0A4R3MB32"/>
<keyword evidence="5 9" id="KW-0812">Transmembrane</keyword>
<dbReference type="Pfam" id="PF04290">
    <property type="entry name" value="DctQ"/>
    <property type="match status" value="1"/>
</dbReference>
<keyword evidence="6 9" id="KW-1133">Transmembrane helix</keyword>
<dbReference type="PANTHER" id="PTHR35011:SF2">
    <property type="entry name" value="2,3-DIKETO-L-GULONATE TRAP TRANSPORTER SMALL PERMEASE PROTEIN YIAM"/>
    <property type="match status" value="1"/>
</dbReference>
<feature type="transmembrane region" description="Helical" evidence="9">
    <location>
        <begin position="135"/>
        <end position="154"/>
    </location>
</feature>
<dbReference type="EMBL" id="SMAK01000006">
    <property type="protein sequence ID" value="TCT09933.1"/>
    <property type="molecule type" value="Genomic_DNA"/>
</dbReference>
<evidence type="ECO:0000313" key="12">
    <source>
        <dbReference type="Proteomes" id="UP000295678"/>
    </source>
</evidence>
<protein>
    <recommendedName>
        <fullName evidence="9">TRAP transporter small permease protein</fullName>
    </recommendedName>
</protein>
<dbReference type="InterPro" id="IPR055348">
    <property type="entry name" value="DctQ"/>
</dbReference>
<comment type="subcellular location">
    <subcellularLocation>
        <location evidence="1 9">Cell inner membrane</location>
        <topology evidence="1 9">Multi-pass membrane protein</topology>
    </subcellularLocation>
</comment>
<name>A0A4R3MB32_9HYPH</name>
<dbReference type="InterPro" id="IPR007387">
    <property type="entry name" value="TRAP_DctQ"/>
</dbReference>
<evidence type="ECO:0000256" key="6">
    <source>
        <dbReference type="ARBA" id="ARBA00022989"/>
    </source>
</evidence>
<keyword evidence="7 9" id="KW-0472">Membrane</keyword>
<dbReference type="Proteomes" id="UP000295678">
    <property type="component" value="Unassembled WGS sequence"/>
</dbReference>
<proteinExistence type="inferred from homology"/>
<keyword evidence="4 9" id="KW-0997">Cell inner membrane</keyword>
<comment type="subunit">
    <text evidence="9">The complex comprises the extracytoplasmic solute receptor protein and the two transmembrane proteins.</text>
</comment>
<feature type="transmembrane region" description="Helical" evidence="9">
    <location>
        <begin position="56"/>
        <end position="74"/>
    </location>
</feature>
<dbReference type="RefSeq" id="WP_132806763.1">
    <property type="nucleotide sequence ID" value="NZ_SMAK01000006.1"/>
</dbReference>
<evidence type="ECO:0000256" key="1">
    <source>
        <dbReference type="ARBA" id="ARBA00004429"/>
    </source>
</evidence>
<dbReference type="GO" id="GO:0005886">
    <property type="term" value="C:plasma membrane"/>
    <property type="evidence" value="ECO:0007669"/>
    <property type="project" value="UniProtKB-SubCell"/>
</dbReference>
<evidence type="ECO:0000256" key="8">
    <source>
        <dbReference type="ARBA" id="ARBA00038436"/>
    </source>
</evidence>
<dbReference type="PANTHER" id="PTHR35011">
    <property type="entry name" value="2,3-DIKETO-L-GULONATE TRAP TRANSPORTER SMALL PERMEASE PROTEIN YIAM"/>
    <property type="match status" value="1"/>
</dbReference>
<comment type="similarity">
    <text evidence="8 9">Belongs to the TRAP transporter small permease family.</text>
</comment>
<sequence length="173" mass="18153">MQGGVSVPAGGRLLQIAAVACRSLASLLLALICVLIAAQVAGRNLFNTGMPWADELARFCGVAIVFLCVPLLALRGQHVAMDLASLVLRGRLRRPVALVIELTVLAFACLGLWSLHAFLGRAWKFATPTLGIPNWVFYAPALVGLALLALVAVARIRAIVAGRLPDGNGSPVP</sequence>
<evidence type="ECO:0000313" key="11">
    <source>
        <dbReference type="EMBL" id="TCT09933.1"/>
    </source>
</evidence>
<accession>A0A4R3MB32</accession>
<evidence type="ECO:0000256" key="2">
    <source>
        <dbReference type="ARBA" id="ARBA00022448"/>
    </source>
</evidence>
<evidence type="ECO:0000256" key="5">
    <source>
        <dbReference type="ARBA" id="ARBA00022692"/>
    </source>
</evidence>